<name>A0AA38MNU7_9CUCU</name>
<dbReference type="GO" id="GO:0006412">
    <property type="term" value="P:translation"/>
    <property type="evidence" value="ECO:0007669"/>
    <property type="project" value="TreeGrafter"/>
</dbReference>
<keyword evidence="5" id="KW-0496">Mitochondrion</keyword>
<dbReference type="PANTHER" id="PTHR13409">
    <property type="entry name" value="MITOCHONDRIAL 39S RIBOSOMAL PROTEIN L51"/>
    <property type="match status" value="1"/>
</dbReference>
<evidence type="ECO:0000256" key="5">
    <source>
        <dbReference type="ARBA" id="ARBA00023128"/>
    </source>
</evidence>
<protein>
    <recommendedName>
        <fullName evidence="7">Large ribosomal subunit protein mL51</fullName>
    </recommendedName>
    <alternativeName>
        <fullName evidence="8">39S ribosomal protein L51, mitochondrial</fullName>
    </alternativeName>
</protein>
<evidence type="ECO:0000256" key="6">
    <source>
        <dbReference type="ARBA" id="ARBA00023274"/>
    </source>
</evidence>
<dbReference type="InterPro" id="IPR019373">
    <property type="entry name" value="Ribosomal_mL51"/>
</dbReference>
<evidence type="ECO:0000256" key="2">
    <source>
        <dbReference type="ARBA" id="ARBA00010972"/>
    </source>
</evidence>
<accession>A0AA38MNU7</accession>
<keyword evidence="3" id="KW-0809">Transit peptide</keyword>
<sequence>MLNTFKSLSTGIGKVWLPEILQVRFRYHADKVARGPLLRRYGYEERILQSGTLPRVKGAERLSMPMYRPKDAWSEKRALFGQNDYIDILGNERLHPSRILYNVPPWLRGVNGNEYQVMLRKRKMLSQTAYPIARPTKWYQLDKRIRYLYQFLNRKTNTV</sequence>
<proteinExistence type="inferred from homology"/>
<reference evidence="9" key="1">
    <citation type="journal article" date="2023" name="G3 (Bethesda)">
        <title>Whole genome assemblies of Zophobas morio and Tenebrio molitor.</title>
        <authorList>
            <person name="Kaur S."/>
            <person name="Stinson S.A."/>
            <person name="diCenzo G.C."/>
        </authorList>
    </citation>
    <scope>NUCLEOTIDE SEQUENCE</scope>
    <source>
        <strain evidence="9">QUZm001</strain>
    </source>
</reference>
<evidence type="ECO:0000256" key="8">
    <source>
        <dbReference type="ARBA" id="ARBA00035419"/>
    </source>
</evidence>
<gene>
    <name evidence="9" type="ORF">Zmor_000843</name>
</gene>
<evidence type="ECO:0000256" key="7">
    <source>
        <dbReference type="ARBA" id="ARBA00035182"/>
    </source>
</evidence>
<organism evidence="9 10">
    <name type="scientific">Zophobas morio</name>
    <dbReference type="NCBI Taxonomy" id="2755281"/>
    <lineage>
        <taxon>Eukaryota</taxon>
        <taxon>Metazoa</taxon>
        <taxon>Ecdysozoa</taxon>
        <taxon>Arthropoda</taxon>
        <taxon>Hexapoda</taxon>
        <taxon>Insecta</taxon>
        <taxon>Pterygota</taxon>
        <taxon>Neoptera</taxon>
        <taxon>Endopterygota</taxon>
        <taxon>Coleoptera</taxon>
        <taxon>Polyphaga</taxon>
        <taxon>Cucujiformia</taxon>
        <taxon>Tenebrionidae</taxon>
        <taxon>Zophobas</taxon>
    </lineage>
</organism>
<keyword evidence="10" id="KW-1185">Reference proteome</keyword>
<dbReference type="Pfam" id="PF10244">
    <property type="entry name" value="MRP-L51"/>
    <property type="match status" value="1"/>
</dbReference>
<keyword evidence="4" id="KW-0689">Ribosomal protein</keyword>
<evidence type="ECO:0000256" key="3">
    <source>
        <dbReference type="ARBA" id="ARBA00022946"/>
    </source>
</evidence>
<evidence type="ECO:0000256" key="1">
    <source>
        <dbReference type="ARBA" id="ARBA00004173"/>
    </source>
</evidence>
<keyword evidence="6" id="KW-0687">Ribonucleoprotein</keyword>
<comment type="subcellular location">
    <subcellularLocation>
        <location evidence="1">Mitochondrion</location>
    </subcellularLocation>
</comment>
<evidence type="ECO:0000256" key="4">
    <source>
        <dbReference type="ARBA" id="ARBA00022980"/>
    </source>
</evidence>
<comment type="caution">
    <text evidence="9">The sequence shown here is derived from an EMBL/GenBank/DDBJ whole genome shotgun (WGS) entry which is preliminary data.</text>
</comment>
<dbReference type="AlphaFoldDB" id="A0AA38MNU7"/>
<evidence type="ECO:0000313" key="10">
    <source>
        <dbReference type="Proteomes" id="UP001168821"/>
    </source>
</evidence>
<dbReference type="Proteomes" id="UP001168821">
    <property type="component" value="Unassembled WGS sequence"/>
</dbReference>
<dbReference type="GO" id="GO:0005762">
    <property type="term" value="C:mitochondrial large ribosomal subunit"/>
    <property type="evidence" value="ECO:0007669"/>
    <property type="project" value="TreeGrafter"/>
</dbReference>
<dbReference type="GO" id="GO:0003735">
    <property type="term" value="F:structural constituent of ribosome"/>
    <property type="evidence" value="ECO:0007669"/>
    <property type="project" value="InterPro"/>
</dbReference>
<comment type="similarity">
    <text evidence="2">Belongs to the mitochondrion-specific ribosomal protein mL51 family.</text>
</comment>
<dbReference type="PANTHER" id="PTHR13409:SF0">
    <property type="entry name" value="LARGE RIBOSOMAL SUBUNIT PROTEIN ML51"/>
    <property type="match status" value="1"/>
</dbReference>
<dbReference type="EMBL" id="JALNTZ010000001">
    <property type="protein sequence ID" value="KAJ3665345.1"/>
    <property type="molecule type" value="Genomic_DNA"/>
</dbReference>
<evidence type="ECO:0000313" key="9">
    <source>
        <dbReference type="EMBL" id="KAJ3665345.1"/>
    </source>
</evidence>